<dbReference type="SUPFAM" id="SSF50630">
    <property type="entry name" value="Acid proteases"/>
    <property type="match status" value="1"/>
</dbReference>
<dbReference type="CDD" id="cd05471">
    <property type="entry name" value="pepsin_like"/>
    <property type="match status" value="1"/>
</dbReference>
<proteinExistence type="inferred from homology"/>
<dbReference type="InterPro" id="IPR021109">
    <property type="entry name" value="Peptidase_aspartic_dom_sf"/>
</dbReference>
<evidence type="ECO:0000256" key="1">
    <source>
        <dbReference type="ARBA" id="ARBA00007447"/>
    </source>
</evidence>
<organism evidence="7 8">
    <name type="scientific">Cladonia borealis</name>
    <dbReference type="NCBI Taxonomy" id="184061"/>
    <lineage>
        <taxon>Eukaryota</taxon>
        <taxon>Fungi</taxon>
        <taxon>Dikarya</taxon>
        <taxon>Ascomycota</taxon>
        <taxon>Pezizomycotina</taxon>
        <taxon>Lecanoromycetes</taxon>
        <taxon>OSLEUM clade</taxon>
        <taxon>Lecanoromycetidae</taxon>
        <taxon>Lecanorales</taxon>
        <taxon>Lecanorineae</taxon>
        <taxon>Cladoniaceae</taxon>
        <taxon>Cladonia</taxon>
    </lineage>
</organism>
<keyword evidence="2 4" id="KW-0064">Aspartyl protease</keyword>
<keyword evidence="5" id="KW-0732">Signal</keyword>
<evidence type="ECO:0000259" key="6">
    <source>
        <dbReference type="PROSITE" id="PS51767"/>
    </source>
</evidence>
<feature type="domain" description="Peptidase A1" evidence="6">
    <location>
        <begin position="97"/>
        <end position="445"/>
    </location>
</feature>
<evidence type="ECO:0000256" key="2">
    <source>
        <dbReference type="ARBA" id="ARBA00022750"/>
    </source>
</evidence>
<sequence length="450" mass="47678">MSNLSTLVFVKIFLLCALCASAAPQGNKQNFKTRTYTPQASQPASPNNPAVHVLPLSRQSKGTATSAGYVQSLRKGNEVNGVYGNSEVTSVESGLVFVTEIKVGGETFTAVVDTGSSDTWLAETGFTCTKGAESACEFGATYTKSSTFKPIANENFAISYTDGEFLTGSYGTEVVTVAGITVKNQQIAVVTSADWNGDGVSSGVLGLGFPANTKAYSGNNPGADSTANQVDYNPFFTSAYTEGNVPPLFCLALSRSETGGMLSIGGLPPVPYVPIFSSTPFEVLTATSTGSTGKPDYTFYTITTNGFEYKSAQSNWNLGSWLTYFGYPNDASQVQVIIDTGTTVNYLPQTIADEVNALFVPPATYNPQIGYYTVDCNAKAPEFGVRIGPEIFYVNPVDNIIPLSRTVCITGIQVTGQGGNSILGHVFLKNVLAVFDVGASEMRFAAREYS</sequence>
<keyword evidence="4" id="KW-0645">Protease</keyword>
<dbReference type="InterPro" id="IPR033121">
    <property type="entry name" value="PEPTIDASE_A1"/>
</dbReference>
<dbReference type="EMBL" id="JAFEKC020000021">
    <property type="protein sequence ID" value="KAK0508369.1"/>
    <property type="molecule type" value="Genomic_DNA"/>
</dbReference>
<reference evidence="7" key="1">
    <citation type="submission" date="2023-03" db="EMBL/GenBank/DDBJ databases">
        <title>Complete genome of Cladonia borealis.</title>
        <authorList>
            <person name="Park H."/>
        </authorList>
    </citation>
    <scope>NUCLEOTIDE SEQUENCE</scope>
    <source>
        <strain evidence="7">ANT050790</strain>
    </source>
</reference>
<dbReference type="InterPro" id="IPR001969">
    <property type="entry name" value="Aspartic_peptidase_AS"/>
</dbReference>
<accession>A0AA39QUX5</accession>
<dbReference type="PROSITE" id="PS00141">
    <property type="entry name" value="ASP_PROTEASE"/>
    <property type="match status" value="2"/>
</dbReference>
<dbReference type="PANTHER" id="PTHR47966:SF47">
    <property type="entry name" value="ENDOPEPTIDASE, PUTATIVE (AFU_ORTHOLOGUE AFUA_3G01220)-RELATED"/>
    <property type="match status" value="1"/>
</dbReference>
<keyword evidence="4" id="KW-0378">Hydrolase</keyword>
<dbReference type="PANTHER" id="PTHR47966">
    <property type="entry name" value="BETA-SITE APP-CLEAVING ENZYME, ISOFORM A-RELATED"/>
    <property type="match status" value="1"/>
</dbReference>
<dbReference type="PROSITE" id="PS51767">
    <property type="entry name" value="PEPTIDASE_A1"/>
    <property type="match status" value="1"/>
</dbReference>
<evidence type="ECO:0000256" key="3">
    <source>
        <dbReference type="PIRSR" id="PIRSR601461-1"/>
    </source>
</evidence>
<feature type="active site" evidence="3">
    <location>
        <position position="339"/>
    </location>
</feature>
<evidence type="ECO:0000256" key="5">
    <source>
        <dbReference type="SAM" id="SignalP"/>
    </source>
</evidence>
<dbReference type="Proteomes" id="UP001166286">
    <property type="component" value="Unassembled WGS sequence"/>
</dbReference>
<dbReference type="GO" id="GO:0006508">
    <property type="term" value="P:proteolysis"/>
    <property type="evidence" value="ECO:0007669"/>
    <property type="project" value="UniProtKB-KW"/>
</dbReference>
<evidence type="ECO:0000313" key="8">
    <source>
        <dbReference type="Proteomes" id="UP001166286"/>
    </source>
</evidence>
<dbReference type="AlphaFoldDB" id="A0AA39QUX5"/>
<evidence type="ECO:0000256" key="4">
    <source>
        <dbReference type="RuleBase" id="RU000454"/>
    </source>
</evidence>
<comment type="caution">
    <text evidence="7">The sequence shown here is derived from an EMBL/GenBank/DDBJ whole genome shotgun (WGS) entry which is preliminary data.</text>
</comment>
<evidence type="ECO:0000313" key="7">
    <source>
        <dbReference type="EMBL" id="KAK0508369.1"/>
    </source>
</evidence>
<keyword evidence="8" id="KW-1185">Reference proteome</keyword>
<dbReference type="Pfam" id="PF00026">
    <property type="entry name" value="Asp"/>
    <property type="match status" value="1"/>
</dbReference>
<dbReference type="Gene3D" id="2.40.70.10">
    <property type="entry name" value="Acid Proteases"/>
    <property type="match status" value="2"/>
</dbReference>
<protein>
    <recommendedName>
        <fullName evidence="6">Peptidase A1 domain-containing protein</fullName>
    </recommendedName>
</protein>
<feature type="chain" id="PRO_5041393934" description="Peptidase A1 domain-containing protein" evidence="5">
    <location>
        <begin position="23"/>
        <end position="450"/>
    </location>
</feature>
<feature type="signal peptide" evidence="5">
    <location>
        <begin position="1"/>
        <end position="22"/>
    </location>
</feature>
<comment type="similarity">
    <text evidence="1 4">Belongs to the peptidase A1 family.</text>
</comment>
<gene>
    <name evidence="7" type="ORF">JMJ35_009453</name>
</gene>
<dbReference type="GO" id="GO:0004190">
    <property type="term" value="F:aspartic-type endopeptidase activity"/>
    <property type="evidence" value="ECO:0007669"/>
    <property type="project" value="UniProtKB-KW"/>
</dbReference>
<dbReference type="InterPro" id="IPR034164">
    <property type="entry name" value="Pepsin-like_dom"/>
</dbReference>
<name>A0AA39QUX5_9LECA</name>
<dbReference type="GO" id="GO:0000324">
    <property type="term" value="C:fungal-type vacuole"/>
    <property type="evidence" value="ECO:0007669"/>
    <property type="project" value="TreeGrafter"/>
</dbReference>
<dbReference type="PRINTS" id="PR00792">
    <property type="entry name" value="PEPSIN"/>
</dbReference>
<feature type="active site" evidence="3">
    <location>
        <position position="113"/>
    </location>
</feature>
<dbReference type="InterPro" id="IPR001461">
    <property type="entry name" value="Aspartic_peptidase_A1"/>
</dbReference>